<evidence type="ECO:0000256" key="1">
    <source>
        <dbReference type="ARBA" id="ARBA00022741"/>
    </source>
</evidence>
<evidence type="ECO:0000256" key="2">
    <source>
        <dbReference type="ARBA" id="ARBA00022840"/>
    </source>
</evidence>
<gene>
    <name evidence="4" type="ORF">LCGC14_0112830</name>
</gene>
<dbReference type="Pfam" id="PF00437">
    <property type="entry name" value="T2SSE"/>
    <property type="match status" value="1"/>
</dbReference>
<organism evidence="4">
    <name type="scientific">marine sediment metagenome</name>
    <dbReference type="NCBI Taxonomy" id="412755"/>
    <lineage>
        <taxon>unclassified sequences</taxon>
        <taxon>metagenomes</taxon>
        <taxon>ecological metagenomes</taxon>
    </lineage>
</organism>
<evidence type="ECO:0000259" key="3">
    <source>
        <dbReference type="Pfam" id="PF00437"/>
    </source>
</evidence>
<feature type="domain" description="Bacterial type II secretion system protein E" evidence="3">
    <location>
        <begin position="203"/>
        <end position="421"/>
    </location>
</feature>
<comment type="caution">
    <text evidence="4">The sequence shown here is derived from an EMBL/GenBank/DDBJ whole genome shotgun (WGS) entry which is preliminary data.</text>
</comment>
<evidence type="ECO:0000313" key="4">
    <source>
        <dbReference type="EMBL" id="KKO01928.1"/>
    </source>
</evidence>
<reference evidence="4" key="1">
    <citation type="journal article" date="2015" name="Nature">
        <title>Complex archaea that bridge the gap between prokaryotes and eukaryotes.</title>
        <authorList>
            <person name="Spang A."/>
            <person name="Saw J.H."/>
            <person name="Jorgensen S.L."/>
            <person name="Zaremba-Niedzwiedzka K."/>
            <person name="Martijn J."/>
            <person name="Lind A.E."/>
            <person name="van Eijk R."/>
            <person name="Schleper C."/>
            <person name="Guy L."/>
            <person name="Ettema T.J."/>
        </authorList>
    </citation>
    <scope>NUCLEOTIDE SEQUENCE</scope>
</reference>
<dbReference type="EMBL" id="LAZR01000033">
    <property type="protein sequence ID" value="KKO01928.1"/>
    <property type="molecule type" value="Genomic_DNA"/>
</dbReference>
<proteinExistence type="predicted"/>
<dbReference type="GO" id="GO:0016887">
    <property type="term" value="F:ATP hydrolysis activity"/>
    <property type="evidence" value="ECO:0007669"/>
    <property type="project" value="TreeGrafter"/>
</dbReference>
<dbReference type="Gene3D" id="3.40.50.300">
    <property type="entry name" value="P-loop containing nucleotide triphosphate hydrolases"/>
    <property type="match status" value="1"/>
</dbReference>
<dbReference type="GO" id="GO:0005524">
    <property type="term" value="F:ATP binding"/>
    <property type="evidence" value="ECO:0007669"/>
    <property type="project" value="UniProtKB-KW"/>
</dbReference>
<dbReference type="AlphaFoldDB" id="A0A0F9VPS9"/>
<accession>A0A0F9VPS9</accession>
<dbReference type="PANTHER" id="PTHR30258:SF3">
    <property type="entry name" value="SLL1921 PROTEIN"/>
    <property type="match status" value="1"/>
</dbReference>
<dbReference type="InterPro" id="IPR001482">
    <property type="entry name" value="T2SS/T4SS_dom"/>
</dbReference>
<name>A0A0F9VPS9_9ZZZZ</name>
<dbReference type="SUPFAM" id="SSF52540">
    <property type="entry name" value="P-loop containing nucleoside triphosphate hydrolases"/>
    <property type="match status" value="1"/>
</dbReference>
<dbReference type="GO" id="GO:0005886">
    <property type="term" value="C:plasma membrane"/>
    <property type="evidence" value="ECO:0007669"/>
    <property type="project" value="TreeGrafter"/>
</dbReference>
<sequence length="530" mass="58723">MSIFGSSRKIYKNGLIDAPEERREIVAVYENGDIFFASGKKFHTFVRDAQTYVRKDLNLDPKLEEVSGKDVMAHYDAVVSHGSGDKSESHERIADRILRDAANSKAADIKIIRTPERTVVRFIIAGQEIDYGASVTSLEGNALISYIFDARDEGAGHSTKTMGEFQGFSVSTSKNKSQGLMLPENVLKLRCQKGFHETSTDIMDHLAIRVFYRESEEMASLESLGLDPAALEALQRARDGMKGAVMIGGETGDGKSTTIISAIKRQYAEHDGQISIVTVEDPVEYKLDEPGIIQIPIQSSGDAAQRTKNYRSALMHFVRINPHVGVVSEVRDAEAARQVLQFIETGHQVWTTIHINSVNSIPFRLIDMGIEPTELSKPDSLKLMMKQTLVPLLCTCATKGDDGFMHRNLDGCPVCRSKVKGAEAEKAWSGFQRLVALAEFIEPDDTYLERIRANDAIGAKNYWEKSIEQGGMGGVTLKQKLSYMVHMGAIDPKNAIKKGAPIAKTIQKDLHIDPVYVGWIQNLMDKRKSS</sequence>
<keyword evidence="2" id="KW-0067">ATP-binding</keyword>
<dbReference type="InterPro" id="IPR027417">
    <property type="entry name" value="P-loop_NTPase"/>
</dbReference>
<protein>
    <recommendedName>
        <fullName evidence="3">Bacterial type II secretion system protein E domain-containing protein</fullName>
    </recommendedName>
</protein>
<keyword evidence="1" id="KW-0547">Nucleotide-binding</keyword>
<dbReference type="PANTHER" id="PTHR30258">
    <property type="entry name" value="TYPE II SECRETION SYSTEM PROTEIN GSPE-RELATED"/>
    <property type="match status" value="1"/>
</dbReference>